<feature type="domain" description="Helix-turn-helix" evidence="1">
    <location>
        <begin position="13"/>
        <end position="58"/>
    </location>
</feature>
<dbReference type="Proteomes" id="UP000000343">
    <property type="component" value="Chromosome"/>
</dbReference>
<dbReference type="InterPro" id="IPR010093">
    <property type="entry name" value="SinI_DNA-bd"/>
</dbReference>
<dbReference type="Gene3D" id="3.90.105.50">
    <property type="match status" value="1"/>
</dbReference>
<keyword evidence="3" id="KW-1185">Reference proteome</keyword>
<dbReference type="Pfam" id="PF12728">
    <property type="entry name" value="HTH_17"/>
    <property type="match status" value="1"/>
</dbReference>
<sequence>MASAVHTMLREVMDIRQASDYLGISGDTLYRYASEGLIPAFKLGNRWRFKRSLLDAWMVEKSGVREPGPVSVMPKEKKPVGRAR</sequence>
<dbReference type="KEGG" id="acm:AciX9_1892"/>
<organism evidence="3">
    <name type="scientific">Granulicella tundricola (strain ATCC BAA-1859 / DSM 23138 / MP5ACTX9)</name>
    <dbReference type="NCBI Taxonomy" id="1198114"/>
    <lineage>
        <taxon>Bacteria</taxon>
        <taxon>Pseudomonadati</taxon>
        <taxon>Acidobacteriota</taxon>
        <taxon>Terriglobia</taxon>
        <taxon>Terriglobales</taxon>
        <taxon>Acidobacteriaceae</taxon>
        <taxon>Granulicella</taxon>
    </lineage>
</organism>
<dbReference type="STRING" id="1198114.AciX9_1892"/>
<dbReference type="HOGENOM" id="CLU_140176_10_2_0"/>
<dbReference type="InterPro" id="IPR041657">
    <property type="entry name" value="HTH_17"/>
</dbReference>
<dbReference type="PaxDb" id="1198114-AciX9_1892"/>
<dbReference type="eggNOG" id="COG3311">
    <property type="taxonomic scope" value="Bacteria"/>
</dbReference>
<name>E8X042_GRATM</name>
<proteinExistence type="predicted"/>
<evidence type="ECO:0000313" key="2">
    <source>
        <dbReference type="EMBL" id="ADW68938.1"/>
    </source>
</evidence>
<evidence type="ECO:0000259" key="1">
    <source>
        <dbReference type="Pfam" id="PF12728"/>
    </source>
</evidence>
<reference evidence="3" key="1">
    <citation type="submission" date="2011-01" db="EMBL/GenBank/DDBJ databases">
        <title>Complete sequence of chromosome of Acidobacterium sp. MP5ACTX9.</title>
        <authorList>
            <consortium name="US DOE Joint Genome Institute"/>
            <person name="Lucas S."/>
            <person name="Copeland A."/>
            <person name="Lapidus A."/>
            <person name="Cheng J.-F."/>
            <person name="Goodwin L."/>
            <person name="Pitluck S."/>
            <person name="Teshima H."/>
            <person name="Detter J.C."/>
            <person name="Han C."/>
            <person name="Tapia R."/>
            <person name="Land M."/>
            <person name="Hauser L."/>
            <person name="Kyrpides N."/>
            <person name="Ivanova N."/>
            <person name="Ovchinnikova G."/>
            <person name="Pagani I."/>
            <person name="Rawat S.R."/>
            <person name="Mannisto M."/>
            <person name="Haggblom M.M."/>
            <person name="Woyke T."/>
        </authorList>
    </citation>
    <scope>NUCLEOTIDE SEQUENCE [LARGE SCALE GENOMIC DNA]</scope>
    <source>
        <strain evidence="3">MP5ACTX9</strain>
    </source>
</reference>
<dbReference type="OrthoDB" id="122388at2"/>
<dbReference type="NCBIfam" id="TIGR01764">
    <property type="entry name" value="excise"/>
    <property type="match status" value="1"/>
</dbReference>
<accession>E8X042</accession>
<dbReference type="RefSeq" id="WP_013580257.1">
    <property type="nucleotide sequence ID" value="NC_015064.1"/>
</dbReference>
<gene>
    <name evidence="2" type="ordered locus">AciX9_1892</name>
</gene>
<dbReference type="SUPFAM" id="SSF46955">
    <property type="entry name" value="Putative DNA-binding domain"/>
    <property type="match status" value="1"/>
</dbReference>
<dbReference type="EMBL" id="CP002480">
    <property type="protein sequence ID" value="ADW68938.1"/>
    <property type="molecule type" value="Genomic_DNA"/>
</dbReference>
<protein>
    <submittedName>
        <fullName evidence="2">DNA binding domain protein, excisionase family</fullName>
    </submittedName>
</protein>
<dbReference type="GO" id="GO:0003677">
    <property type="term" value="F:DNA binding"/>
    <property type="evidence" value="ECO:0007669"/>
    <property type="project" value="InterPro"/>
</dbReference>
<dbReference type="InterPro" id="IPR009061">
    <property type="entry name" value="DNA-bd_dom_put_sf"/>
</dbReference>
<evidence type="ECO:0000313" key="3">
    <source>
        <dbReference type="Proteomes" id="UP000000343"/>
    </source>
</evidence>
<dbReference type="InterPro" id="IPR038148">
    <property type="entry name" value="Tn1545/Tn916_Xis"/>
</dbReference>
<dbReference type="AlphaFoldDB" id="E8X042"/>